<name>A0ABT9AYD8_9ACTN</name>
<feature type="signal peptide" evidence="1">
    <location>
        <begin position="1"/>
        <end position="22"/>
    </location>
</feature>
<evidence type="ECO:0000313" key="3">
    <source>
        <dbReference type="EMBL" id="MDO7866984.1"/>
    </source>
</evidence>
<keyword evidence="1" id="KW-0732">Signal</keyword>
<evidence type="ECO:0000256" key="1">
    <source>
        <dbReference type="SAM" id="SignalP"/>
    </source>
</evidence>
<dbReference type="Gene3D" id="1.20.1260.10">
    <property type="match status" value="1"/>
</dbReference>
<comment type="caution">
    <text evidence="3">The sequence shown here is derived from an EMBL/GenBank/DDBJ whole genome shotgun (WGS) entry which is preliminary data.</text>
</comment>
<accession>A0ABT9AYD8</accession>
<evidence type="ECO:0000313" key="4">
    <source>
        <dbReference type="Proteomes" id="UP001233314"/>
    </source>
</evidence>
<proteinExistence type="predicted"/>
<keyword evidence="4" id="KW-1185">Reference proteome</keyword>
<reference evidence="3 4" key="1">
    <citation type="submission" date="2023-07" db="EMBL/GenBank/DDBJ databases">
        <title>Nocardioides sp. nov WY-20 isolated from soil.</title>
        <authorList>
            <person name="Liu B."/>
            <person name="Wan Y."/>
        </authorList>
    </citation>
    <scope>NUCLEOTIDE SEQUENCE [LARGE SCALE GENOMIC DNA]</scope>
    <source>
        <strain evidence="3 4">WY-20</strain>
    </source>
</reference>
<dbReference type="RefSeq" id="WP_305026391.1">
    <property type="nucleotide sequence ID" value="NZ_JAUQTA010000001.1"/>
</dbReference>
<dbReference type="Proteomes" id="UP001233314">
    <property type="component" value="Unassembled WGS sequence"/>
</dbReference>
<evidence type="ECO:0000259" key="2">
    <source>
        <dbReference type="Pfam" id="PF03713"/>
    </source>
</evidence>
<feature type="domain" description="DUF305" evidence="2">
    <location>
        <begin position="51"/>
        <end position="191"/>
    </location>
</feature>
<sequence length="192" mass="20396">MRPSVVRRPAAASFLAALAALAGLTACGGRPAAAPAPVETAPNGAVFNAADAAFARDLLRQRAEEFALIDLTVGRRLDPELTAFLDRAREARAAEVDTTTTWLTDWGKDVPSTVRDHAAGHAGVHAFPEVEKASDADFQERWIATFLDELRDSGRIAAAEATHGANADARDLAASVRDTNEEESHALEELLA</sequence>
<dbReference type="InterPro" id="IPR012347">
    <property type="entry name" value="Ferritin-like"/>
</dbReference>
<feature type="chain" id="PRO_5047021205" evidence="1">
    <location>
        <begin position="23"/>
        <end position="192"/>
    </location>
</feature>
<dbReference type="InterPro" id="IPR005183">
    <property type="entry name" value="DUF305_CopM-like"/>
</dbReference>
<dbReference type="PROSITE" id="PS51257">
    <property type="entry name" value="PROKAR_LIPOPROTEIN"/>
    <property type="match status" value="1"/>
</dbReference>
<protein>
    <submittedName>
        <fullName evidence="3">DUF305 domain-containing protein</fullName>
    </submittedName>
</protein>
<organism evidence="3 4">
    <name type="scientific">Nocardioides jiangxiensis</name>
    <dbReference type="NCBI Taxonomy" id="3064524"/>
    <lineage>
        <taxon>Bacteria</taxon>
        <taxon>Bacillati</taxon>
        <taxon>Actinomycetota</taxon>
        <taxon>Actinomycetes</taxon>
        <taxon>Propionibacteriales</taxon>
        <taxon>Nocardioidaceae</taxon>
        <taxon>Nocardioides</taxon>
    </lineage>
</organism>
<gene>
    <name evidence="3" type="ORF">Q5722_01255</name>
</gene>
<dbReference type="EMBL" id="JAUQTA010000001">
    <property type="protein sequence ID" value="MDO7866984.1"/>
    <property type="molecule type" value="Genomic_DNA"/>
</dbReference>
<dbReference type="Pfam" id="PF03713">
    <property type="entry name" value="DUF305"/>
    <property type="match status" value="1"/>
</dbReference>